<dbReference type="EMBL" id="LCJG01000019">
    <property type="protein sequence ID" value="KKT72995.1"/>
    <property type="molecule type" value="Genomic_DNA"/>
</dbReference>
<dbReference type="AlphaFoldDB" id="A0A0G1JNN5"/>
<dbReference type="GO" id="GO:0006167">
    <property type="term" value="P:AMP biosynthetic process"/>
    <property type="evidence" value="ECO:0007669"/>
    <property type="project" value="TreeGrafter"/>
</dbReference>
<dbReference type="STRING" id="1618384.UW68_C0019G0009"/>
<keyword evidence="1 3" id="KW-0378">Hydrolase</keyword>
<dbReference type="SUPFAM" id="SSF55811">
    <property type="entry name" value="Nudix"/>
    <property type="match status" value="1"/>
</dbReference>
<name>A0A0G1JNN5_9BACT</name>
<dbReference type="PROSITE" id="PS00893">
    <property type="entry name" value="NUDIX_BOX"/>
    <property type="match status" value="1"/>
</dbReference>
<dbReference type="Pfam" id="PF00293">
    <property type="entry name" value="NUDIX"/>
    <property type="match status" value="1"/>
</dbReference>
<evidence type="ECO:0000313" key="4">
    <source>
        <dbReference type="Proteomes" id="UP000034835"/>
    </source>
</evidence>
<dbReference type="PROSITE" id="PS51462">
    <property type="entry name" value="NUDIX"/>
    <property type="match status" value="1"/>
</dbReference>
<reference evidence="3 4" key="1">
    <citation type="journal article" date="2015" name="Nature">
        <title>rRNA introns, odd ribosomes, and small enigmatic genomes across a large radiation of phyla.</title>
        <authorList>
            <person name="Brown C.T."/>
            <person name="Hug L.A."/>
            <person name="Thomas B.C."/>
            <person name="Sharon I."/>
            <person name="Castelle C.J."/>
            <person name="Singh A."/>
            <person name="Wilkins M.J."/>
            <person name="Williams K.H."/>
            <person name="Banfield J.F."/>
        </authorList>
    </citation>
    <scope>NUCLEOTIDE SEQUENCE [LARGE SCALE GENOMIC DNA]</scope>
</reference>
<sequence>MNSNKEKGDTDRVIVGIVSRDRGEKLEYLLVSSMKDYGEFTGFYYPPGGHVKEGEDIRIALAREFKEELGIDVEVGREIAETGGDVKKQITHWWSCTASSFDLNIQDEAIVGTKWMTKEEIVKSDKVWPATKKFFVEHI</sequence>
<organism evidence="3 4">
    <name type="scientific">Candidatus Collierbacteria bacterium GW2011_GWB1_44_6</name>
    <dbReference type="NCBI Taxonomy" id="1618384"/>
    <lineage>
        <taxon>Bacteria</taxon>
        <taxon>Candidatus Collieribacteriota</taxon>
    </lineage>
</organism>
<accession>A0A0G1JNN5</accession>
<evidence type="ECO:0000256" key="1">
    <source>
        <dbReference type="ARBA" id="ARBA00022801"/>
    </source>
</evidence>
<dbReference type="InterPro" id="IPR020084">
    <property type="entry name" value="NUDIX_hydrolase_CS"/>
</dbReference>
<dbReference type="Gene3D" id="3.90.79.10">
    <property type="entry name" value="Nucleoside Triphosphate Pyrophosphohydrolase"/>
    <property type="match status" value="1"/>
</dbReference>
<dbReference type="InterPro" id="IPR000086">
    <property type="entry name" value="NUDIX_hydrolase_dom"/>
</dbReference>
<proteinExistence type="predicted"/>
<dbReference type="Proteomes" id="UP000034835">
    <property type="component" value="Unassembled WGS sequence"/>
</dbReference>
<evidence type="ECO:0000313" key="3">
    <source>
        <dbReference type="EMBL" id="KKT72995.1"/>
    </source>
</evidence>
<evidence type="ECO:0000259" key="2">
    <source>
        <dbReference type="PROSITE" id="PS51462"/>
    </source>
</evidence>
<dbReference type="InterPro" id="IPR051325">
    <property type="entry name" value="Nudix_hydrolase_domain"/>
</dbReference>
<gene>
    <name evidence="3" type="ORF">UW68_C0019G0009</name>
</gene>
<dbReference type="PANTHER" id="PTHR21340">
    <property type="entry name" value="DIADENOSINE 5,5-P1,P4-TETRAPHOSPHATE PYROPHOSPHOHYDROLASE MUTT"/>
    <property type="match status" value="1"/>
</dbReference>
<dbReference type="InterPro" id="IPR015797">
    <property type="entry name" value="NUDIX_hydrolase-like_dom_sf"/>
</dbReference>
<comment type="caution">
    <text evidence="3">The sequence shown here is derived from an EMBL/GenBank/DDBJ whole genome shotgun (WGS) entry which is preliminary data.</text>
</comment>
<dbReference type="GO" id="GO:0004081">
    <property type="term" value="F:bis(5'-nucleosyl)-tetraphosphatase (asymmetrical) activity"/>
    <property type="evidence" value="ECO:0007669"/>
    <property type="project" value="TreeGrafter"/>
</dbReference>
<protein>
    <submittedName>
        <fullName evidence="3">NUDIX hydrolase</fullName>
    </submittedName>
</protein>
<dbReference type="GO" id="GO:0006754">
    <property type="term" value="P:ATP biosynthetic process"/>
    <property type="evidence" value="ECO:0007669"/>
    <property type="project" value="TreeGrafter"/>
</dbReference>
<feature type="domain" description="Nudix hydrolase" evidence="2">
    <location>
        <begin position="10"/>
        <end position="139"/>
    </location>
</feature>
<dbReference type="PANTHER" id="PTHR21340:SF0">
    <property type="entry name" value="BIS(5'-NUCLEOSYL)-TETRAPHOSPHATASE [ASYMMETRICAL]"/>
    <property type="match status" value="1"/>
</dbReference>